<dbReference type="GO" id="GO:0005975">
    <property type="term" value="P:carbohydrate metabolic process"/>
    <property type="evidence" value="ECO:0007669"/>
    <property type="project" value="InterPro"/>
</dbReference>
<dbReference type="EMBL" id="MRTF01000022">
    <property type="protein sequence ID" value="OME86451.1"/>
    <property type="molecule type" value="Genomic_DNA"/>
</dbReference>
<name>A0A1R1ALK8_PAELA</name>
<dbReference type="GO" id="GO:0004553">
    <property type="term" value="F:hydrolase activity, hydrolyzing O-glycosyl compounds"/>
    <property type="evidence" value="ECO:0007669"/>
    <property type="project" value="InterPro"/>
</dbReference>
<accession>A0A1R1ALK8</accession>
<dbReference type="Pfam" id="PF00722">
    <property type="entry name" value="Glyco_hydro_16"/>
    <property type="match status" value="1"/>
</dbReference>
<dbReference type="RefSeq" id="WP_076326520.1">
    <property type="nucleotide sequence ID" value="NZ_MRTF01000022.1"/>
</dbReference>
<dbReference type="SUPFAM" id="SSF49899">
    <property type="entry name" value="Concanavalin A-like lectins/glucanases"/>
    <property type="match status" value="1"/>
</dbReference>
<dbReference type="InterPro" id="IPR008979">
    <property type="entry name" value="Galactose-bd-like_sf"/>
</dbReference>
<proteinExistence type="inferred from homology"/>
<reference evidence="4 5" key="1">
    <citation type="submission" date="2016-11" db="EMBL/GenBank/DDBJ databases">
        <title>Paenibacillus species isolates.</title>
        <authorList>
            <person name="Beno S.M."/>
        </authorList>
    </citation>
    <scope>NUCLEOTIDE SEQUENCE [LARGE SCALE GENOMIC DNA]</scope>
    <source>
        <strain evidence="4 5">FSL F4-0100</strain>
    </source>
</reference>
<gene>
    <name evidence="4" type="ORF">BK123_33000</name>
</gene>
<comment type="similarity">
    <text evidence="1">Belongs to the glycosyl hydrolase 16 family.</text>
</comment>
<evidence type="ECO:0000259" key="3">
    <source>
        <dbReference type="PROSITE" id="PS51762"/>
    </source>
</evidence>
<feature type="domain" description="F5/8 type C" evidence="2">
    <location>
        <begin position="248"/>
        <end position="405"/>
    </location>
</feature>
<sequence>MTDMLHKEGWTLVFHEEFDGETLDQTKFSPYGLSHWKTLEEAKATYQLRDSCIVLQLPDEHKRVSAIVTGMRDGLHRYGDNLGLNHHDRAFMNLVTKYGYFEVRAKVARGSGLNSAWWMIGFENEKEQNAEVDIFEMLGKDTRLLNTTLHSLRDTKLKYAHIPYRTDVDLSEDFHVYGFEWDESGMKFYLDHELYWEIDQSPDYPMVTLLQINDGDGGWIGDLDRSIPYPKEFLVDYLRVYKREGMPMELIPLEGTEGNLARSAISGVGNDITWGDLYNAQSHICYINDGDPNTALISKPEESLPHYIYLDWMEPQAFDTVSLTTRAGLKQGPTQWDIEVSPDGVTDWRKVGESGQVAWSHREDELETHEITLAQEERAKSLRIVIQAFNGSQETGTYLIQDIAVYLSTKA</sequence>
<evidence type="ECO:0000256" key="1">
    <source>
        <dbReference type="ARBA" id="ARBA00006865"/>
    </source>
</evidence>
<dbReference type="PROSITE" id="PS50022">
    <property type="entry name" value="FA58C_3"/>
    <property type="match status" value="1"/>
</dbReference>
<evidence type="ECO:0000313" key="5">
    <source>
        <dbReference type="Proteomes" id="UP000187074"/>
    </source>
</evidence>
<dbReference type="PANTHER" id="PTHR10963">
    <property type="entry name" value="GLYCOSYL HYDROLASE-RELATED"/>
    <property type="match status" value="1"/>
</dbReference>
<dbReference type="PANTHER" id="PTHR10963:SF55">
    <property type="entry name" value="GLYCOSIDE HYDROLASE FAMILY 16 PROTEIN"/>
    <property type="match status" value="1"/>
</dbReference>
<protein>
    <submittedName>
        <fullName evidence="4">Uncharacterized protein</fullName>
    </submittedName>
</protein>
<dbReference type="STRING" id="1401.BK123_33000"/>
<dbReference type="InterPro" id="IPR050546">
    <property type="entry name" value="Glycosyl_Hydrlase_16"/>
</dbReference>
<dbReference type="CDD" id="cd00413">
    <property type="entry name" value="Glyco_hydrolase_16"/>
    <property type="match status" value="1"/>
</dbReference>
<dbReference type="Gene3D" id="2.60.120.260">
    <property type="entry name" value="Galactose-binding domain-like"/>
    <property type="match status" value="1"/>
</dbReference>
<evidence type="ECO:0000313" key="4">
    <source>
        <dbReference type="EMBL" id="OME86451.1"/>
    </source>
</evidence>
<feature type="domain" description="GH16" evidence="3">
    <location>
        <begin position="8"/>
        <end position="246"/>
    </location>
</feature>
<dbReference type="SUPFAM" id="SSF49785">
    <property type="entry name" value="Galactose-binding domain-like"/>
    <property type="match status" value="1"/>
</dbReference>
<evidence type="ECO:0000259" key="2">
    <source>
        <dbReference type="PROSITE" id="PS50022"/>
    </source>
</evidence>
<dbReference type="Pfam" id="PF22633">
    <property type="entry name" value="F5_F8_type_C_2"/>
    <property type="match status" value="1"/>
</dbReference>
<dbReference type="PROSITE" id="PS51762">
    <property type="entry name" value="GH16_2"/>
    <property type="match status" value="1"/>
</dbReference>
<dbReference type="InterPro" id="IPR000421">
    <property type="entry name" value="FA58C"/>
</dbReference>
<dbReference type="InterPro" id="IPR013320">
    <property type="entry name" value="ConA-like_dom_sf"/>
</dbReference>
<dbReference type="OrthoDB" id="9809583at2"/>
<organism evidence="4 5">
    <name type="scientific">Paenibacillus lautus</name>
    <name type="common">Bacillus lautus</name>
    <dbReference type="NCBI Taxonomy" id="1401"/>
    <lineage>
        <taxon>Bacteria</taxon>
        <taxon>Bacillati</taxon>
        <taxon>Bacillota</taxon>
        <taxon>Bacilli</taxon>
        <taxon>Bacillales</taxon>
        <taxon>Paenibacillaceae</taxon>
        <taxon>Paenibacillus</taxon>
    </lineage>
</organism>
<comment type="caution">
    <text evidence="4">The sequence shown here is derived from an EMBL/GenBank/DDBJ whole genome shotgun (WGS) entry which is preliminary data.</text>
</comment>
<dbReference type="Gene3D" id="2.60.120.200">
    <property type="match status" value="1"/>
</dbReference>
<dbReference type="AlphaFoldDB" id="A0A1R1ALK8"/>
<dbReference type="InterPro" id="IPR000757">
    <property type="entry name" value="Beta-glucanase-like"/>
</dbReference>
<dbReference type="Proteomes" id="UP000187074">
    <property type="component" value="Unassembled WGS sequence"/>
</dbReference>